<sequence length="258" mass="30389">LEFIKNMQTQDGFWNKEESYKFEATFFSIKAICRVVGKNDDKINKAIHSFLNNQEPNGNWGNKFDTCYAMLSLLSVSPPFSITTEEFMFDKILHEQEMIFHKPYFIHTSPIYDEKKFVKEIYNKTREIFNNANETIRIISPYIDMLYEDIIDLKNNNPSLNIKIITRPKKDANKRLRERIAKNVLDLLEIGTKGNLRTSEVIHSRLIIIDDKELIISSADLTREGLYDEFNAGIYTTDEDTIRNCIDYFENIWEIIKE</sequence>
<dbReference type="SUPFAM" id="SSF56024">
    <property type="entry name" value="Phospholipase D/nuclease"/>
    <property type="match status" value="1"/>
</dbReference>
<name>A0A0P8A3I6_9EURY</name>
<dbReference type="Gene3D" id="1.50.10.20">
    <property type="match status" value="1"/>
</dbReference>
<feature type="domain" description="PLD phosphodiesterase" evidence="1">
    <location>
        <begin position="198"/>
        <end position="225"/>
    </location>
</feature>
<evidence type="ECO:0000313" key="2">
    <source>
        <dbReference type="EMBL" id="KPQ40888.1"/>
    </source>
</evidence>
<dbReference type="InterPro" id="IPR008930">
    <property type="entry name" value="Terpenoid_cyclase/PrenylTrfase"/>
</dbReference>
<dbReference type="Gene3D" id="3.30.870.10">
    <property type="entry name" value="Endonuclease Chain A"/>
    <property type="match status" value="1"/>
</dbReference>
<organism evidence="2 3">
    <name type="scientific">Candidatus Methanoperedens nitratireducens</name>
    <dbReference type="NCBI Taxonomy" id="1392998"/>
    <lineage>
        <taxon>Archaea</taxon>
        <taxon>Methanobacteriati</taxon>
        <taxon>Methanobacteriota</taxon>
        <taxon>Stenosarchaea group</taxon>
        <taxon>Methanomicrobia</taxon>
        <taxon>Methanosarcinales</taxon>
        <taxon>ANME-2 cluster</taxon>
        <taxon>Candidatus Methanoperedentaceae</taxon>
        <taxon>Candidatus Methanoperedens</taxon>
    </lineage>
</organism>
<dbReference type="PROSITE" id="PS50035">
    <property type="entry name" value="PLD"/>
    <property type="match status" value="1"/>
</dbReference>
<evidence type="ECO:0000313" key="3">
    <source>
        <dbReference type="Proteomes" id="UP000050360"/>
    </source>
</evidence>
<reference evidence="2 3" key="1">
    <citation type="submission" date="2015-09" db="EMBL/GenBank/DDBJ databases">
        <title>A metagenomics-based metabolic model of nitrate-dependent anaerobic oxidation of methane by Methanoperedens-like archaea.</title>
        <authorList>
            <person name="Arshad A."/>
            <person name="Speth D.R."/>
            <person name="De Graaf R.M."/>
            <person name="Op Den Camp H.J."/>
            <person name="Jetten M.S."/>
            <person name="Welte C.U."/>
        </authorList>
    </citation>
    <scope>NUCLEOTIDE SEQUENCE [LARGE SCALE GENOMIC DNA]</scope>
</reference>
<accession>A0A0P8A3I6</accession>
<dbReference type="EMBL" id="LKCM01000510">
    <property type="protein sequence ID" value="KPQ40888.1"/>
    <property type="molecule type" value="Genomic_DNA"/>
</dbReference>
<dbReference type="InterPro" id="IPR001736">
    <property type="entry name" value="PLipase_D/transphosphatidylase"/>
</dbReference>
<dbReference type="Pfam" id="PF13091">
    <property type="entry name" value="PLDc_2"/>
    <property type="match status" value="1"/>
</dbReference>
<proteinExistence type="predicted"/>
<dbReference type="CDD" id="cd00138">
    <property type="entry name" value="PLDc_SF"/>
    <property type="match status" value="1"/>
</dbReference>
<dbReference type="SUPFAM" id="SSF48239">
    <property type="entry name" value="Terpenoid cyclases/Protein prenyltransferases"/>
    <property type="match status" value="1"/>
</dbReference>
<dbReference type="GO" id="GO:0003824">
    <property type="term" value="F:catalytic activity"/>
    <property type="evidence" value="ECO:0007669"/>
    <property type="project" value="InterPro"/>
</dbReference>
<feature type="non-terminal residue" evidence="2">
    <location>
        <position position="1"/>
    </location>
</feature>
<dbReference type="InterPro" id="IPR025202">
    <property type="entry name" value="PLD-like_dom"/>
</dbReference>
<gene>
    <name evidence="2" type="ORF">MPEBLZ_04567</name>
</gene>
<dbReference type="Proteomes" id="UP000050360">
    <property type="component" value="Unassembled WGS sequence"/>
</dbReference>
<protein>
    <recommendedName>
        <fullName evidence="1">PLD phosphodiesterase domain-containing protein</fullName>
    </recommendedName>
</protein>
<comment type="caution">
    <text evidence="2">The sequence shown here is derived from an EMBL/GenBank/DDBJ whole genome shotgun (WGS) entry which is preliminary data.</text>
</comment>
<evidence type="ECO:0000259" key="1">
    <source>
        <dbReference type="PROSITE" id="PS50035"/>
    </source>
</evidence>
<dbReference type="AlphaFoldDB" id="A0A0P8A3I6"/>